<protein>
    <recommendedName>
        <fullName evidence="9">Sec-independent protein translocase protein TatB</fullName>
    </recommendedName>
</protein>
<dbReference type="GO" id="GO:0008320">
    <property type="term" value="F:protein transmembrane transporter activity"/>
    <property type="evidence" value="ECO:0007669"/>
    <property type="project" value="UniProtKB-UniRule"/>
</dbReference>
<evidence type="ECO:0000256" key="5">
    <source>
        <dbReference type="ARBA" id="ARBA00022927"/>
    </source>
</evidence>
<organism evidence="11 12">
    <name type="scientific">Terasakiispira papahanaumokuakeensis</name>
    <dbReference type="NCBI Taxonomy" id="197479"/>
    <lineage>
        <taxon>Bacteria</taxon>
        <taxon>Pseudomonadati</taxon>
        <taxon>Pseudomonadota</taxon>
        <taxon>Gammaproteobacteria</taxon>
        <taxon>Oceanospirillales</taxon>
        <taxon>Terasakiispira</taxon>
    </lineage>
</organism>
<comment type="caution">
    <text evidence="11">The sequence shown here is derived from an EMBL/GenBank/DDBJ whole genome shotgun (WGS) entry which is preliminary data.</text>
</comment>
<dbReference type="EMBL" id="MDTQ01000001">
    <property type="protein sequence ID" value="ODC04208.1"/>
    <property type="molecule type" value="Genomic_DNA"/>
</dbReference>
<evidence type="ECO:0000256" key="2">
    <source>
        <dbReference type="ARBA" id="ARBA00022448"/>
    </source>
</evidence>
<dbReference type="GO" id="GO:0043953">
    <property type="term" value="P:protein transport by the Tat complex"/>
    <property type="evidence" value="ECO:0007669"/>
    <property type="project" value="UniProtKB-UniRule"/>
</dbReference>
<keyword evidence="2 9" id="KW-0813">Transport</keyword>
<comment type="function">
    <text evidence="9">Part of the twin-arginine translocation (Tat) system that transports large folded proteins containing a characteristic twin-arginine motif in their signal peptide across membranes. Together with TatC, TatB is part of a receptor directly interacting with Tat signal peptides. TatB may form an oligomeric binding site that transiently accommodates folded Tat precursor proteins before their translocation.</text>
</comment>
<reference evidence="11 12" key="1">
    <citation type="submission" date="2016-08" db="EMBL/GenBank/DDBJ databases">
        <authorList>
            <person name="Seilhamer J.J."/>
        </authorList>
    </citation>
    <scope>NUCLEOTIDE SEQUENCE [LARGE SCALE GENOMIC DNA]</scope>
    <source>
        <strain evidence="11 12">PH27A</strain>
    </source>
</reference>
<evidence type="ECO:0000256" key="10">
    <source>
        <dbReference type="SAM" id="MobiDB-lite"/>
    </source>
</evidence>
<dbReference type="OrthoDB" id="9816005at2"/>
<dbReference type="Pfam" id="PF02416">
    <property type="entry name" value="TatA_B_E"/>
    <property type="match status" value="1"/>
</dbReference>
<evidence type="ECO:0000256" key="9">
    <source>
        <dbReference type="HAMAP-Rule" id="MF_00237"/>
    </source>
</evidence>
<dbReference type="NCBIfam" id="TIGR01410">
    <property type="entry name" value="tatB"/>
    <property type="match status" value="1"/>
</dbReference>
<dbReference type="PRINTS" id="PR01506">
    <property type="entry name" value="TATBPROTEIN"/>
</dbReference>
<evidence type="ECO:0000256" key="3">
    <source>
        <dbReference type="ARBA" id="ARBA00022475"/>
    </source>
</evidence>
<name>A0A1E2VB13_9GAMM</name>
<comment type="similarity">
    <text evidence="9">Belongs to the TatB family.</text>
</comment>
<feature type="compositionally biased region" description="Basic and acidic residues" evidence="10">
    <location>
        <begin position="70"/>
        <end position="99"/>
    </location>
</feature>
<dbReference type="PANTHER" id="PTHR33162:SF1">
    <property type="entry name" value="SEC-INDEPENDENT PROTEIN TRANSLOCASE PROTEIN TATA, CHLOROPLASTIC"/>
    <property type="match status" value="1"/>
</dbReference>
<comment type="subcellular location">
    <subcellularLocation>
        <location evidence="9">Cell membrane</location>
        <topology evidence="9">Single-pass membrane protein</topology>
    </subcellularLocation>
    <subcellularLocation>
        <location evidence="1">Membrane</location>
        <topology evidence="1">Single-pass membrane protein</topology>
    </subcellularLocation>
</comment>
<evidence type="ECO:0000256" key="7">
    <source>
        <dbReference type="ARBA" id="ARBA00023010"/>
    </source>
</evidence>
<keyword evidence="12" id="KW-1185">Reference proteome</keyword>
<dbReference type="RefSeq" id="WP_068999141.1">
    <property type="nucleotide sequence ID" value="NZ_MDTQ01000001.1"/>
</dbReference>
<keyword evidence="8 9" id="KW-0472">Membrane</keyword>
<evidence type="ECO:0000313" key="11">
    <source>
        <dbReference type="EMBL" id="ODC04208.1"/>
    </source>
</evidence>
<dbReference type="InterPro" id="IPR018448">
    <property type="entry name" value="TatB"/>
</dbReference>
<evidence type="ECO:0000256" key="8">
    <source>
        <dbReference type="ARBA" id="ARBA00023136"/>
    </source>
</evidence>
<dbReference type="Gene3D" id="1.20.5.3310">
    <property type="match status" value="1"/>
</dbReference>
<dbReference type="InterPro" id="IPR003369">
    <property type="entry name" value="TatA/B/E"/>
</dbReference>
<dbReference type="STRING" id="197479.BFW38_12390"/>
<keyword evidence="5 9" id="KW-0653">Protein transport</keyword>
<dbReference type="PANTHER" id="PTHR33162">
    <property type="entry name" value="SEC-INDEPENDENT PROTEIN TRANSLOCASE PROTEIN TATA, CHLOROPLASTIC"/>
    <property type="match status" value="1"/>
</dbReference>
<feature type="compositionally biased region" description="Low complexity" evidence="10">
    <location>
        <begin position="112"/>
        <end position="127"/>
    </location>
</feature>
<feature type="compositionally biased region" description="Low complexity" evidence="10">
    <location>
        <begin position="134"/>
        <end position="148"/>
    </location>
</feature>
<keyword evidence="7 9" id="KW-0811">Translocation</keyword>
<keyword evidence="6 9" id="KW-1133">Transmembrane helix</keyword>
<sequence length="180" mass="19361">MFDIGFFELLLIAILGLLILGPERLPQAVRTVGLWVGRIKRMASSIQQEVNDQLQLEEMRQRLAEHEKRVKDGLIRTEEEAKASLKGEPLPDRSPDKAETSAPNSESPVTEADALASSDDSHANLANHQSASDGALGNGTAANGAAGNESADRLNQQQSHSEVPPAERSEPTSETGKSSR</sequence>
<dbReference type="HAMAP" id="MF_00237">
    <property type="entry name" value="TatB"/>
    <property type="match status" value="1"/>
</dbReference>
<dbReference type="GO" id="GO:0033281">
    <property type="term" value="C:TAT protein transport complex"/>
    <property type="evidence" value="ECO:0007669"/>
    <property type="project" value="UniProtKB-UniRule"/>
</dbReference>
<feature type="region of interest" description="Disordered" evidence="10">
    <location>
        <begin position="70"/>
        <end position="180"/>
    </location>
</feature>
<evidence type="ECO:0000256" key="6">
    <source>
        <dbReference type="ARBA" id="ARBA00022989"/>
    </source>
</evidence>
<evidence type="ECO:0000256" key="1">
    <source>
        <dbReference type="ARBA" id="ARBA00004167"/>
    </source>
</evidence>
<keyword evidence="3 9" id="KW-1003">Cell membrane</keyword>
<proteinExistence type="inferred from homology"/>
<evidence type="ECO:0000313" key="12">
    <source>
        <dbReference type="Proteomes" id="UP000094291"/>
    </source>
</evidence>
<evidence type="ECO:0000256" key="4">
    <source>
        <dbReference type="ARBA" id="ARBA00022692"/>
    </source>
</evidence>
<dbReference type="Proteomes" id="UP000094291">
    <property type="component" value="Unassembled WGS sequence"/>
</dbReference>
<gene>
    <name evidence="9" type="primary">tatB</name>
    <name evidence="11" type="ORF">BFW38_12390</name>
</gene>
<keyword evidence="4 9" id="KW-0812">Transmembrane</keyword>
<comment type="subunit">
    <text evidence="9">The Tat system comprises two distinct complexes: a TatABC complex, containing multiple copies of TatA, TatB and TatC subunits, and a separate TatA complex, containing only TatA subunits. Substrates initially bind to the TatABC complex, which probably triggers association of the separate TatA complex to form the active translocon.</text>
</comment>
<dbReference type="AlphaFoldDB" id="A0A1E2VB13"/>
<accession>A0A1E2VB13</accession>